<dbReference type="InterPro" id="IPR002486">
    <property type="entry name" value="Col_cuticle_N"/>
</dbReference>
<dbReference type="SMART" id="SM01088">
    <property type="entry name" value="Col_cuticle_N"/>
    <property type="match status" value="1"/>
</dbReference>
<evidence type="ECO:0000313" key="4">
    <source>
        <dbReference type="EMBL" id="VDM69947.1"/>
    </source>
</evidence>
<feature type="domain" description="Nematode cuticle collagen N-terminal" evidence="3">
    <location>
        <begin position="11"/>
        <end position="63"/>
    </location>
</feature>
<name>A0A3P7J0I7_STRVU</name>
<proteinExistence type="predicted"/>
<dbReference type="OrthoDB" id="8939548at2759"/>
<evidence type="ECO:0000256" key="1">
    <source>
        <dbReference type="ARBA" id="ARBA00022737"/>
    </source>
</evidence>
<keyword evidence="2" id="KW-0472">Membrane</keyword>
<feature type="transmembrane region" description="Helical" evidence="2">
    <location>
        <begin position="12"/>
        <end position="35"/>
    </location>
</feature>
<keyword evidence="5" id="KW-1185">Reference proteome</keyword>
<keyword evidence="1" id="KW-0677">Repeat</keyword>
<gene>
    <name evidence="4" type="ORF">SVUK_LOCUS4945</name>
</gene>
<protein>
    <recommendedName>
        <fullName evidence="3">Nematode cuticle collagen N-terminal domain-containing protein</fullName>
    </recommendedName>
</protein>
<accession>A0A3P7J0I7</accession>
<reference evidence="4 5" key="1">
    <citation type="submission" date="2018-11" db="EMBL/GenBank/DDBJ databases">
        <authorList>
            <consortium name="Pathogen Informatics"/>
        </authorList>
    </citation>
    <scope>NUCLEOTIDE SEQUENCE [LARGE SCALE GENOMIC DNA]</scope>
</reference>
<dbReference type="GO" id="GO:0042302">
    <property type="term" value="F:structural constituent of cuticle"/>
    <property type="evidence" value="ECO:0007669"/>
    <property type="project" value="InterPro"/>
</dbReference>
<keyword evidence="2" id="KW-0812">Transmembrane</keyword>
<evidence type="ECO:0000259" key="3">
    <source>
        <dbReference type="SMART" id="SM01088"/>
    </source>
</evidence>
<organism evidence="4 5">
    <name type="scientific">Strongylus vulgaris</name>
    <name type="common">Blood worm</name>
    <dbReference type="NCBI Taxonomy" id="40348"/>
    <lineage>
        <taxon>Eukaryota</taxon>
        <taxon>Metazoa</taxon>
        <taxon>Ecdysozoa</taxon>
        <taxon>Nematoda</taxon>
        <taxon>Chromadorea</taxon>
        <taxon>Rhabditida</taxon>
        <taxon>Rhabditina</taxon>
        <taxon>Rhabditomorpha</taxon>
        <taxon>Strongyloidea</taxon>
        <taxon>Strongylidae</taxon>
        <taxon>Strongylus</taxon>
    </lineage>
</organism>
<dbReference type="EMBL" id="UYYB01014182">
    <property type="protein sequence ID" value="VDM69947.1"/>
    <property type="molecule type" value="Genomic_DNA"/>
</dbReference>
<keyword evidence="2" id="KW-1133">Transmembrane helix</keyword>
<evidence type="ECO:0000256" key="2">
    <source>
        <dbReference type="SAM" id="Phobius"/>
    </source>
</evidence>
<sequence>MTNPRKRIYQFVTALQIVFSVFSVTILCLTLPLMYNNVQSTIQYVDQEMAFCERSNQEALMELEYGKMTSNRTRRGIYGGGYGDEVTGTPLETECPGGTK</sequence>
<dbReference type="Pfam" id="PF01484">
    <property type="entry name" value="Col_cuticle_N"/>
    <property type="match status" value="1"/>
</dbReference>
<evidence type="ECO:0000313" key="5">
    <source>
        <dbReference type="Proteomes" id="UP000270094"/>
    </source>
</evidence>
<dbReference type="AlphaFoldDB" id="A0A3P7J0I7"/>
<dbReference type="Proteomes" id="UP000270094">
    <property type="component" value="Unassembled WGS sequence"/>
</dbReference>